<evidence type="ECO:0000313" key="8">
    <source>
        <dbReference type="Proteomes" id="UP000183982"/>
    </source>
</evidence>
<sequence length="387" mass="42593">MTPAARVQTAIELLDQILEGTPAEKVLTGWARKSRFAGSKDRAAVRDHVFDVLRRRRSVLAADTVETGRSLMIGLLAQDGADLEDLFSGQGYGPSVLSVEDRAMDEVMQSERALDLPDWVQPLLQASLGDAFLENAKALRKRAPVFLRVNLQKTTREAAIDLLRTDGVETVVCPLADTALEVIEGPRKVPNSQAFKEGYIEVQDASSQAAIAQLPLRDGMRVLDYCAGGGGKTLAMGGRIGGTFVAHDALPQRMSDLPVRADRAGLQVQIFDDNQLTREPGFDLVFCDVPCSGSGTWRRSPDAKWRFSPDDLKALLDVQSEILDNACDRVNSSGTIAYATCSMLREENENQIDRFIARHSDWTCSATHHWQITERCDGFFLALLTRT</sequence>
<dbReference type="AlphaFoldDB" id="A0A1M6PPW0"/>
<dbReference type="Pfam" id="PF22458">
    <property type="entry name" value="RsmF-B_ferredox"/>
    <property type="match status" value="1"/>
</dbReference>
<dbReference type="GO" id="GO:0003723">
    <property type="term" value="F:RNA binding"/>
    <property type="evidence" value="ECO:0007669"/>
    <property type="project" value="UniProtKB-UniRule"/>
</dbReference>
<dbReference type="OrthoDB" id="9810297at2"/>
<comment type="similarity">
    <text evidence="5">Belongs to the class I-like SAM-binding methyltransferase superfamily. RsmB/NOP family.</text>
</comment>
<feature type="active site" description="Nucleophile" evidence="5">
    <location>
        <position position="341"/>
    </location>
</feature>
<dbReference type="PANTHER" id="PTHR22807:SF53">
    <property type="entry name" value="RIBOSOMAL RNA SMALL SUBUNIT METHYLTRANSFERASE B-RELATED"/>
    <property type="match status" value="1"/>
</dbReference>
<dbReference type="InterPro" id="IPR049560">
    <property type="entry name" value="MeTrfase_RsmB-F_NOP2_cat"/>
</dbReference>
<dbReference type="Gene3D" id="3.30.70.1170">
    <property type="entry name" value="Sun protein, domain 3"/>
    <property type="match status" value="1"/>
</dbReference>
<evidence type="ECO:0000256" key="5">
    <source>
        <dbReference type="PROSITE-ProRule" id="PRU01023"/>
    </source>
</evidence>
<feature type="binding site" evidence="5">
    <location>
        <position position="272"/>
    </location>
    <ligand>
        <name>S-adenosyl-L-methionine</name>
        <dbReference type="ChEBI" id="CHEBI:59789"/>
    </ligand>
</feature>
<dbReference type="InterPro" id="IPR029063">
    <property type="entry name" value="SAM-dependent_MTases_sf"/>
</dbReference>
<keyword evidence="1 5" id="KW-0489">Methyltransferase</keyword>
<feature type="binding site" evidence="5">
    <location>
        <position position="248"/>
    </location>
    <ligand>
        <name>S-adenosyl-L-methionine</name>
        <dbReference type="ChEBI" id="CHEBI:59789"/>
    </ligand>
</feature>
<reference evidence="8" key="1">
    <citation type="submission" date="2016-11" db="EMBL/GenBank/DDBJ databases">
        <authorList>
            <person name="Varghese N."/>
            <person name="Submissions S."/>
        </authorList>
    </citation>
    <scope>NUCLEOTIDE SEQUENCE [LARGE SCALE GENOMIC DNA]</scope>
    <source>
        <strain evidence="8">DSM 100564</strain>
    </source>
</reference>
<gene>
    <name evidence="7" type="ORF">SAMN05444000_1196</name>
</gene>
<evidence type="ECO:0000256" key="3">
    <source>
        <dbReference type="ARBA" id="ARBA00022691"/>
    </source>
</evidence>
<name>A0A1M6PPW0_9RHOB</name>
<feature type="binding site" evidence="5">
    <location>
        <position position="288"/>
    </location>
    <ligand>
        <name>S-adenosyl-L-methionine</name>
        <dbReference type="ChEBI" id="CHEBI:59789"/>
    </ligand>
</feature>
<evidence type="ECO:0000313" key="7">
    <source>
        <dbReference type="EMBL" id="SHK09911.1"/>
    </source>
</evidence>
<dbReference type="PANTHER" id="PTHR22807">
    <property type="entry name" value="NOP2 YEAST -RELATED NOL1/NOP2/FMU SUN DOMAIN-CONTAINING"/>
    <property type="match status" value="1"/>
</dbReference>
<keyword evidence="8" id="KW-1185">Reference proteome</keyword>
<dbReference type="GO" id="GO:0001510">
    <property type="term" value="P:RNA methylation"/>
    <property type="evidence" value="ECO:0007669"/>
    <property type="project" value="InterPro"/>
</dbReference>
<evidence type="ECO:0000259" key="6">
    <source>
        <dbReference type="PROSITE" id="PS51686"/>
    </source>
</evidence>
<feature type="domain" description="SAM-dependent MTase RsmB/NOP-type" evidence="6">
    <location>
        <begin position="135"/>
        <end position="387"/>
    </location>
</feature>
<evidence type="ECO:0000256" key="1">
    <source>
        <dbReference type="ARBA" id="ARBA00022603"/>
    </source>
</evidence>
<dbReference type="STRING" id="1470563.SAMN05444000_1196"/>
<dbReference type="GO" id="GO:0008173">
    <property type="term" value="F:RNA methyltransferase activity"/>
    <property type="evidence" value="ECO:0007669"/>
    <property type="project" value="InterPro"/>
</dbReference>
<comment type="caution">
    <text evidence="5">Lacks conserved residue(s) required for the propagation of feature annotation.</text>
</comment>
<keyword evidence="4 5" id="KW-0694">RNA-binding</keyword>
<dbReference type="Gene3D" id="3.40.50.150">
    <property type="entry name" value="Vaccinia Virus protein VP39"/>
    <property type="match status" value="1"/>
</dbReference>
<dbReference type="InterPro" id="IPR023267">
    <property type="entry name" value="RCMT"/>
</dbReference>
<dbReference type="PRINTS" id="PR02008">
    <property type="entry name" value="RCMTFAMILY"/>
</dbReference>
<dbReference type="SUPFAM" id="SSF53335">
    <property type="entry name" value="S-adenosyl-L-methionine-dependent methyltransferases"/>
    <property type="match status" value="1"/>
</dbReference>
<dbReference type="InterPro" id="IPR054728">
    <property type="entry name" value="RsmB-like_ferredoxin"/>
</dbReference>
<keyword evidence="3 5" id="KW-0949">S-adenosyl-L-methionine</keyword>
<dbReference type="Proteomes" id="UP000183982">
    <property type="component" value="Unassembled WGS sequence"/>
</dbReference>
<accession>A0A1M6PPW0</accession>
<organism evidence="7 8">
    <name type="scientific">Shimia gijangensis</name>
    <dbReference type="NCBI Taxonomy" id="1470563"/>
    <lineage>
        <taxon>Bacteria</taxon>
        <taxon>Pseudomonadati</taxon>
        <taxon>Pseudomonadota</taxon>
        <taxon>Alphaproteobacteria</taxon>
        <taxon>Rhodobacterales</taxon>
        <taxon>Roseobacteraceae</taxon>
    </lineage>
</organism>
<dbReference type="EMBL" id="FQZQ01000019">
    <property type="protein sequence ID" value="SHK09911.1"/>
    <property type="molecule type" value="Genomic_DNA"/>
</dbReference>
<protein>
    <submittedName>
        <fullName evidence="7">16S rRNA (Cytosine967-C5)-methyltransferase</fullName>
    </submittedName>
</protein>
<dbReference type="PROSITE" id="PS51686">
    <property type="entry name" value="SAM_MT_RSMB_NOP"/>
    <property type="match status" value="1"/>
</dbReference>
<evidence type="ECO:0000256" key="2">
    <source>
        <dbReference type="ARBA" id="ARBA00022679"/>
    </source>
</evidence>
<dbReference type="Pfam" id="PF01189">
    <property type="entry name" value="Methyltr_RsmB-F"/>
    <property type="match status" value="1"/>
</dbReference>
<dbReference type="InterPro" id="IPR001678">
    <property type="entry name" value="MeTrfase_RsmB-F_NOP2_dom"/>
</dbReference>
<proteinExistence type="inferred from homology"/>
<keyword evidence="2 5" id="KW-0808">Transferase</keyword>
<dbReference type="RefSeq" id="WP_073254726.1">
    <property type="nucleotide sequence ID" value="NZ_FQZQ01000019.1"/>
</dbReference>
<evidence type="ECO:0000256" key="4">
    <source>
        <dbReference type="ARBA" id="ARBA00022884"/>
    </source>
</evidence>